<reference evidence="2" key="2">
    <citation type="submission" date="2021-04" db="EMBL/GenBank/DDBJ databases">
        <authorList>
            <person name="Gilroy R."/>
        </authorList>
    </citation>
    <scope>NUCLEOTIDE SEQUENCE</scope>
    <source>
        <strain evidence="2">ChiGjej4B4-7305</strain>
    </source>
</reference>
<dbReference type="Pfam" id="PF04230">
    <property type="entry name" value="PS_pyruv_trans"/>
    <property type="match status" value="1"/>
</dbReference>
<dbReference type="InterPro" id="IPR007345">
    <property type="entry name" value="Polysacch_pyruvyl_Trfase"/>
</dbReference>
<comment type="caution">
    <text evidence="2">The sequence shown here is derived from an EMBL/GenBank/DDBJ whole genome shotgun (WGS) entry which is preliminary data.</text>
</comment>
<evidence type="ECO:0000313" key="2">
    <source>
        <dbReference type="EMBL" id="HIZ37818.1"/>
    </source>
</evidence>
<reference evidence="2" key="1">
    <citation type="journal article" date="2021" name="PeerJ">
        <title>Extensive microbial diversity within the chicken gut microbiome revealed by metagenomics and culture.</title>
        <authorList>
            <person name="Gilroy R."/>
            <person name="Ravi A."/>
            <person name="Getino M."/>
            <person name="Pursley I."/>
            <person name="Horton D.L."/>
            <person name="Alikhan N.F."/>
            <person name="Baker D."/>
            <person name="Gharbi K."/>
            <person name="Hall N."/>
            <person name="Watson M."/>
            <person name="Adriaenssens E.M."/>
            <person name="Foster-Nyarko E."/>
            <person name="Jarju S."/>
            <person name="Secka A."/>
            <person name="Antonio M."/>
            <person name="Oren A."/>
            <person name="Chaudhuri R.R."/>
            <person name="La Ragione R."/>
            <person name="Hildebrand F."/>
            <person name="Pallen M.J."/>
        </authorList>
    </citation>
    <scope>NUCLEOTIDE SEQUENCE</scope>
    <source>
        <strain evidence="2">ChiGjej4B4-7305</strain>
    </source>
</reference>
<dbReference type="PANTHER" id="PTHR36836">
    <property type="entry name" value="COLANIC ACID BIOSYNTHESIS PROTEIN WCAK"/>
    <property type="match status" value="1"/>
</dbReference>
<dbReference type="GO" id="GO:0016740">
    <property type="term" value="F:transferase activity"/>
    <property type="evidence" value="ECO:0007669"/>
    <property type="project" value="UniProtKB-KW"/>
</dbReference>
<evidence type="ECO:0000259" key="1">
    <source>
        <dbReference type="Pfam" id="PF04230"/>
    </source>
</evidence>
<feature type="domain" description="Polysaccharide pyruvyl transferase" evidence="1">
    <location>
        <begin position="56"/>
        <end position="347"/>
    </location>
</feature>
<dbReference type="PANTHER" id="PTHR36836:SF1">
    <property type="entry name" value="COLANIC ACID BIOSYNTHESIS PROTEIN WCAK"/>
    <property type="match status" value="1"/>
</dbReference>
<dbReference type="EMBL" id="DXBY01000322">
    <property type="protein sequence ID" value="HIZ37818.1"/>
    <property type="molecule type" value="Genomic_DNA"/>
</dbReference>
<dbReference type="Proteomes" id="UP000824037">
    <property type="component" value="Unassembled WGS sequence"/>
</dbReference>
<sequence>MSGLRVVLAGAAIGNGNRGVEALGRSVADAVHRESPGSRLTILDDGWRRRPDSSGRYPDATVEYLGVRRSRRWYRPESWAQIRLAQRLAPRLNPAAHRFAEADAVLDISAGDSFTDLYGPTRLAAVSEPKEAALRAGRPLVLLPQTYGPFTTAEGRQRAERLVRASTLAYARDEWSHSQLLELAGPDTDVSRLRHGVDVAFALEPREPDAATVAALDGLGDETLAGVNVSGLLRDRSGHERFGLAGNYIETLTAVVRRLIADGAHVVFVPHVHLPDGTGESDVAGIEAVESGLDATEVARTSRVPATLDAAQLKWCISRMDWFIGSRMHSTIAALSSGTPTFGYAYSDKTQGVFDSCGMGTEVADARHTCGEEAVTLIAESFAARTRLREALTRTAPPVVERSRRQLREVLTAVGGWPRSESVDVSV</sequence>
<proteinExistence type="predicted"/>
<name>A0A9D2EHY4_9MICO</name>
<dbReference type="AlphaFoldDB" id="A0A9D2EHY4"/>
<accession>A0A9D2EHY4</accession>
<gene>
    <name evidence="2" type="ORF">H9815_18735</name>
</gene>
<evidence type="ECO:0000313" key="3">
    <source>
        <dbReference type="Proteomes" id="UP000824037"/>
    </source>
</evidence>
<protein>
    <submittedName>
        <fullName evidence="2">Polysaccharide pyruvyl transferase family protein</fullName>
    </submittedName>
</protein>
<organism evidence="2 3">
    <name type="scientific">Candidatus Ruania gallistercoris</name>
    <dbReference type="NCBI Taxonomy" id="2838746"/>
    <lineage>
        <taxon>Bacteria</taxon>
        <taxon>Bacillati</taxon>
        <taxon>Actinomycetota</taxon>
        <taxon>Actinomycetes</taxon>
        <taxon>Micrococcales</taxon>
        <taxon>Ruaniaceae</taxon>
        <taxon>Ruania</taxon>
    </lineage>
</organism>
<keyword evidence="2" id="KW-0808">Transferase</keyword>